<dbReference type="PANTHER" id="PTHR48073">
    <property type="entry name" value="O-SUCCINYLBENZOATE SYNTHASE-RELATED"/>
    <property type="match status" value="1"/>
</dbReference>
<dbReference type="Proteomes" id="UP000295163">
    <property type="component" value="Unassembled WGS sequence"/>
</dbReference>
<reference evidence="7 8" key="1">
    <citation type="submission" date="2019-03" db="EMBL/GenBank/DDBJ databases">
        <title>Genome Sequencing and Assembly of Various Microbes Isolated from Partially Reclaimed Soil and Acid Mine Drainage (AMD) Site.</title>
        <authorList>
            <person name="Steinbock B."/>
            <person name="Bechtold R."/>
            <person name="Sevigny J.L."/>
            <person name="Thomas D."/>
            <person name="Cuthill L.R."/>
            <person name="Aveiro Johannsen E.J."/>
            <person name="Thomas K."/>
            <person name="Ghosh A."/>
        </authorList>
    </citation>
    <scope>NUCLEOTIDE SEQUENCE [LARGE SCALE GENOMIC DNA]</scope>
    <source>
        <strain evidence="7 8">S-A3</strain>
    </source>
</reference>
<keyword evidence="5" id="KW-0413">Isomerase</keyword>
<evidence type="ECO:0000256" key="4">
    <source>
        <dbReference type="ARBA" id="ARBA00022842"/>
    </source>
</evidence>
<dbReference type="InterPro" id="IPR036849">
    <property type="entry name" value="Enolase-like_C_sf"/>
</dbReference>
<evidence type="ECO:0000256" key="1">
    <source>
        <dbReference type="ARBA" id="ARBA00001946"/>
    </source>
</evidence>
<dbReference type="InterPro" id="IPR034613">
    <property type="entry name" value="Muconate_cycloisomerase_anti"/>
</dbReference>
<dbReference type="InterPro" id="IPR013341">
    <property type="entry name" value="Mandelate_racemase_N_dom"/>
</dbReference>
<feature type="domain" description="Mandelate racemase/muconate lactonizing enzyme C-terminal" evidence="6">
    <location>
        <begin position="140"/>
        <end position="238"/>
    </location>
</feature>
<dbReference type="RefSeq" id="WP_133410730.1">
    <property type="nucleotide sequence ID" value="NZ_SMZT01000005.1"/>
</dbReference>
<dbReference type="SMART" id="SM00922">
    <property type="entry name" value="MR_MLE"/>
    <property type="match status" value="1"/>
</dbReference>
<evidence type="ECO:0000256" key="3">
    <source>
        <dbReference type="ARBA" id="ARBA00022723"/>
    </source>
</evidence>
<comment type="cofactor">
    <cofactor evidence="1">
        <name>Mg(2+)</name>
        <dbReference type="ChEBI" id="CHEBI:18420"/>
    </cofactor>
</comment>
<dbReference type="Gene3D" id="3.30.390.10">
    <property type="entry name" value="Enolase-like, N-terminal domain"/>
    <property type="match status" value="1"/>
</dbReference>
<protein>
    <submittedName>
        <fullName evidence="7">Enolase</fullName>
    </submittedName>
</protein>
<evidence type="ECO:0000256" key="5">
    <source>
        <dbReference type="ARBA" id="ARBA00023235"/>
    </source>
</evidence>
<dbReference type="InterPro" id="IPR029065">
    <property type="entry name" value="Enolase_C-like"/>
</dbReference>
<gene>
    <name evidence="7" type="ORF">E2R59_11800</name>
</gene>
<comment type="caution">
    <text evidence="7">The sequence shown here is derived from an EMBL/GenBank/DDBJ whole genome shotgun (WGS) entry which is preliminary data.</text>
</comment>
<dbReference type="InterPro" id="IPR029017">
    <property type="entry name" value="Enolase-like_N"/>
</dbReference>
<accession>A0A4R5YAG7</accession>
<dbReference type="AlphaFoldDB" id="A0A4R5YAG7"/>
<keyword evidence="3" id="KW-0479">Metal-binding</keyword>
<dbReference type="FunFam" id="3.30.390.10:FF:000009">
    <property type="entry name" value="Hydrophobic dipeptide epimerase"/>
    <property type="match status" value="1"/>
</dbReference>
<evidence type="ECO:0000313" key="8">
    <source>
        <dbReference type="Proteomes" id="UP000295163"/>
    </source>
</evidence>
<proteinExistence type="inferred from homology"/>
<dbReference type="CDD" id="cd03315">
    <property type="entry name" value="MLE_like"/>
    <property type="match status" value="1"/>
</dbReference>
<dbReference type="SFLD" id="SFLDF00155">
    <property type="entry name" value="muconate_cycloisomerase_(anti)"/>
    <property type="match status" value="1"/>
</dbReference>
<dbReference type="SFLD" id="SFLDG00180">
    <property type="entry name" value="muconate_cycloisomerase"/>
    <property type="match status" value="1"/>
</dbReference>
<dbReference type="GO" id="GO:0000287">
    <property type="term" value="F:magnesium ion binding"/>
    <property type="evidence" value="ECO:0007669"/>
    <property type="project" value="UniProtKB-ARBA"/>
</dbReference>
<dbReference type="SUPFAM" id="SSF51604">
    <property type="entry name" value="Enolase C-terminal domain-like"/>
    <property type="match status" value="1"/>
</dbReference>
<dbReference type="GO" id="GO:0006518">
    <property type="term" value="P:peptide metabolic process"/>
    <property type="evidence" value="ECO:0007669"/>
    <property type="project" value="UniProtKB-ARBA"/>
</dbReference>
<organism evidence="7 8">
    <name type="scientific">Kocuria rosea</name>
    <name type="common">Deinococcus erythromyxa</name>
    <name type="synonym">Micrococcus rubens</name>
    <dbReference type="NCBI Taxonomy" id="1275"/>
    <lineage>
        <taxon>Bacteria</taxon>
        <taxon>Bacillati</taxon>
        <taxon>Actinomycetota</taxon>
        <taxon>Actinomycetes</taxon>
        <taxon>Micrococcales</taxon>
        <taxon>Micrococcaceae</taxon>
        <taxon>Kocuria</taxon>
    </lineage>
</organism>
<dbReference type="GO" id="GO:0016854">
    <property type="term" value="F:racemase and epimerase activity"/>
    <property type="evidence" value="ECO:0007669"/>
    <property type="project" value="UniProtKB-ARBA"/>
</dbReference>
<dbReference type="EMBL" id="SMZT01000005">
    <property type="protein sequence ID" value="TDL41840.1"/>
    <property type="molecule type" value="Genomic_DNA"/>
</dbReference>
<evidence type="ECO:0000259" key="6">
    <source>
        <dbReference type="SMART" id="SM00922"/>
    </source>
</evidence>
<dbReference type="Pfam" id="PF02746">
    <property type="entry name" value="MR_MLE_N"/>
    <property type="match status" value="1"/>
</dbReference>
<dbReference type="Gene3D" id="3.20.20.120">
    <property type="entry name" value="Enolase-like C-terminal domain"/>
    <property type="match status" value="1"/>
</dbReference>
<dbReference type="PANTHER" id="PTHR48073:SF2">
    <property type="entry name" value="O-SUCCINYLBENZOATE SYNTHASE"/>
    <property type="match status" value="1"/>
</dbReference>
<sequence>MKIQRVEAIPYEIPYVTPLKFASGEVTTADHVLVRITTEDGIVGTADTPPRPYTYGETQKSITAVVEDLFAPQLVGLDVLDREKVQAVLARTVHNQTAKGAVDIALWDVIGQFLGQPVSKLLGGFTDSMRVSHMLGFKPAAELLDLALEFRETYGITTFKLKTGRHPIGLDVEAAAVLRAGLGEDAELYMDANRGWTANEATEVLRRTADLGLQFLEEPDDAREVLGRRRLVEHSRIPIAADESAPNLGEAAKEILTGGANLLAVKTARSGFTEAAKIVGLAEGMGVDVYVGNQIDTQVGTIASVVFGAALAHTAKRAGELSNFLDMSDDLLAEPVVIADGRIRVPEVPGVGTAVDEDKLTHYRTDRSATAPAVFS</sequence>
<dbReference type="Pfam" id="PF13378">
    <property type="entry name" value="MR_MLE_C"/>
    <property type="match status" value="1"/>
</dbReference>
<dbReference type="GeneID" id="64348101"/>
<dbReference type="SUPFAM" id="SSF54826">
    <property type="entry name" value="Enolase N-terminal domain-like"/>
    <property type="match status" value="1"/>
</dbReference>
<evidence type="ECO:0000256" key="2">
    <source>
        <dbReference type="ARBA" id="ARBA00008031"/>
    </source>
</evidence>
<evidence type="ECO:0000313" key="7">
    <source>
        <dbReference type="EMBL" id="TDL41840.1"/>
    </source>
</evidence>
<comment type="similarity">
    <text evidence="2">Belongs to the mandelate racemase/muconate lactonizing enzyme family.</text>
</comment>
<dbReference type="InterPro" id="IPR013342">
    <property type="entry name" value="Mandelate_racemase_C"/>
</dbReference>
<name>A0A4R5YAG7_KOCRO</name>
<keyword evidence="4" id="KW-0460">Magnesium</keyword>
<dbReference type="SFLD" id="SFLDS00001">
    <property type="entry name" value="Enolase"/>
    <property type="match status" value="1"/>
</dbReference>